<dbReference type="CDD" id="cd00158">
    <property type="entry name" value="RHOD"/>
    <property type="match status" value="1"/>
</dbReference>
<gene>
    <name evidence="2" type="ordered locus">PCC7424_1694</name>
</gene>
<dbReference type="Pfam" id="PF00581">
    <property type="entry name" value="Rhodanese"/>
    <property type="match status" value="1"/>
</dbReference>
<evidence type="ECO:0000313" key="3">
    <source>
        <dbReference type="Proteomes" id="UP000002384"/>
    </source>
</evidence>
<dbReference type="SMART" id="SM00450">
    <property type="entry name" value="RHOD"/>
    <property type="match status" value="1"/>
</dbReference>
<accession>B7KB19</accession>
<dbReference type="Proteomes" id="UP000002384">
    <property type="component" value="Chromosome"/>
</dbReference>
<proteinExistence type="predicted"/>
<dbReference type="InterPro" id="IPR052367">
    <property type="entry name" value="Thiosulfate_ST/Rhodanese-like"/>
</dbReference>
<dbReference type="RefSeq" id="WP_012599072.1">
    <property type="nucleotide sequence ID" value="NC_011729.1"/>
</dbReference>
<dbReference type="EMBL" id="CP001291">
    <property type="protein sequence ID" value="ACK70129.1"/>
    <property type="molecule type" value="Genomic_DNA"/>
</dbReference>
<protein>
    <submittedName>
        <fullName evidence="2">Rhodanese domain protein</fullName>
    </submittedName>
</protein>
<dbReference type="InterPro" id="IPR001763">
    <property type="entry name" value="Rhodanese-like_dom"/>
</dbReference>
<evidence type="ECO:0000313" key="2">
    <source>
        <dbReference type="EMBL" id="ACK70129.1"/>
    </source>
</evidence>
<dbReference type="HOGENOM" id="CLU_089574_6_1_3"/>
<dbReference type="PANTHER" id="PTHR45431:SF3">
    <property type="entry name" value="RHODANESE-LIKE DOMAIN-CONTAINING PROTEIN 15, CHLOROPLASTIC"/>
    <property type="match status" value="1"/>
</dbReference>
<dbReference type="AlphaFoldDB" id="B7KB19"/>
<dbReference type="Gene3D" id="3.40.250.10">
    <property type="entry name" value="Rhodanese-like domain"/>
    <property type="match status" value="1"/>
</dbReference>
<dbReference type="KEGG" id="cyc:PCC7424_1694"/>
<dbReference type="OrthoDB" id="9792975at2"/>
<dbReference type="InterPro" id="IPR036873">
    <property type="entry name" value="Rhodanese-like_dom_sf"/>
</dbReference>
<dbReference type="eggNOG" id="COG0607">
    <property type="taxonomic scope" value="Bacteria"/>
</dbReference>
<sequence length="123" mass="14224">MKIDSSNPYVVDLSPEEFLHLPQRPLLIDVRFSLEYRASHVPNAVNLSLPRILMGMSPIFRPWVLPQWFRDLPKDQPLAVICLTAHRSPIAAKQLVKAGFPQVYNITGGMREWWRLEFLTSKN</sequence>
<organism evidence="2 3">
    <name type="scientific">Gloeothece citriformis (strain PCC 7424)</name>
    <name type="common">Cyanothece sp. (strain PCC 7424)</name>
    <dbReference type="NCBI Taxonomy" id="65393"/>
    <lineage>
        <taxon>Bacteria</taxon>
        <taxon>Bacillati</taxon>
        <taxon>Cyanobacteriota</taxon>
        <taxon>Cyanophyceae</taxon>
        <taxon>Oscillatoriophycideae</taxon>
        <taxon>Chroococcales</taxon>
        <taxon>Aphanothecaceae</taxon>
        <taxon>Gloeothece</taxon>
        <taxon>Gloeothece citriformis</taxon>
    </lineage>
</organism>
<feature type="domain" description="Rhodanese" evidence="1">
    <location>
        <begin position="21"/>
        <end position="122"/>
    </location>
</feature>
<dbReference type="PROSITE" id="PS50206">
    <property type="entry name" value="RHODANESE_3"/>
    <property type="match status" value="1"/>
</dbReference>
<dbReference type="STRING" id="65393.PCC7424_1694"/>
<name>B7KB19_GLOC7</name>
<reference evidence="3" key="1">
    <citation type="journal article" date="2011" name="MBio">
        <title>Novel metabolic attributes of the genus Cyanothece, comprising a group of unicellular nitrogen-fixing Cyanobacteria.</title>
        <authorList>
            <person name="Bandyopadhyay A."/>
            <person name="Elvitigala T."/>
            <person name="Welsh E."/>
            <person name="Stockel J."/>
            <person name="Liberton M."/>
            <person name="Min H."/>
            <person name="Sherman L.A."/>
            <person name="Pakrasi H.B."/>
        </authorList>
    </citation>
    <scope>NUCLEOTIDE SEQUENCE [LARGE SCALE GENOMIC DNA]</scope>
    <source>
        <strain evidence="3">PCC 7424</strain>
    </source>
</reference>
<evidence type="ECO:0000259" key="1">
    <source>
        <dbReference type="PROSITE" id="PS50206"/>
    </source>
</evidence>
<keyword evidence="3" id="KW-1185">Reference proteome</keyword>
<dbReference type="PANTHER" id="PTHR45431">
    <property type="entry name" value="RHODANESE-LIKE DOMAIN-CONTAINING PROTEIN 15, CHLOROPLASTIC"/>
    <property type="match status" value="1"/>
</dbReference>
<dbReference type="SUPFAM" id="SSF52821">
    <property type="entry name" value="Rhodanese/Cell cycle control phosphatase"/>
    <property type="match status" value="1"/>
</dbReference>